<proteinExistence type="predicted"/>
<dbReference type="CDD" id="cd01949">
    <property type="entry name" value="GGDEF"/>
    <property type="match status" value="1"/>
</dbReference>
<keyword evidence="1" id="KW-1133">Transmembrane helix</keyword>
<protein>
    <submittedName>
        <fullName evidence="4">Diguanylate cyclase (GGDEF) domain-containing protein</fullName>
    </submittedName>
</protein>
<evidence type="ECO:0000256" key="1">
    <source>
        <dbReference type="SAM" id="Phobius"/>
    </source>
</evidence>
<dbReference type="SMART" id="SM00267">
    <property type="entry name" value="GGDEF"/>
    <property type="match status" value="1"/>
</dbReference>
<organism evidence="4 5">
    <name type="scientific">Devosia psychrophila</name>
    <dbReference type="NCBI Taxonomy" id="728005"/>
    <lineage>
        <taxon>Bacteria</taxon>
        <taxon>Pseudomonadati</taxon>
        <taxon>Pseudomonadota</taxon>
        <taxon>Alphaproteobacteria</taxon>
        <taxon>Hyphomicrobiales</taxon>
        <taxon>Devosiaceae</taxon>
        <taxon>Devosia</taxon>
    </lineage>
</organism>
<feature type="domain" description="EAL" evidence="2">
    <location>
        <begin position="472"/>
        <end position="721"/>
    </location>
</feature>
<dbReference type="SUPFAM" id="SSF55073">
    <property type="entry name" value="Nucleotide cyclase"/>
    <property type="match status" value="1"/>
</dbReference>
<dbReference type="AlphaFoldDB" id="A0A1I1JKK5"/>
<dbReference type="InterPro" id="IPR001633">
    <property type="entry name" value="EAL_dom"/>
</dbReference>
<dbReference type="SUPFAM" id="SSF141868">
    <property type="entry name" value="EAL domain-like"/>
    <property type="match status" value="1"/>
</dbReference>
<dbReference type="RefSeq" id="WP_052952640.1">
    <property type="nucleotide sequence ID" value="NZ_FOMB01000005.1"/>
</dbReference>
<feature type="domain" description="GGDEF" evidence="3">
    <location>
        <begin position="330"/>
        <end position="463"/>
    </location>
</feature>
<evidence type="ECO:0000313" key="4">
    <source>
        <dbReference type="EMBL" id="SFC47098.1"/>
    </source>
</evidence>
<keyword evidence="1" id="KW-0812">Transmembrane</keyword>
<reference evidence="4 5" key="1">
    <citation type="submission" date="2016-10" db="EMBL/GenBank/DDBJ databases">
        <authorList>
            <person name="de Groot N.N."/>
        </authorList>
    </citation>
    <scope>NUCLEOTIDE SEQUENCE [LARGE SCALE GENOMIC DNA]</scope>
    <source>
        <strain evidence="4 5">CGMCC 1.10210</strain>
    </source>
</reference>
<dbReference type="PANTHER" id="PTHR44757:SF2">
    <property type="entry name" value="BIOFILM ARCHITECTURE MAINTENANCE PROTEIN MBAA"/>
    <property type="match status" value="1"/>
</dbReference>
<dbReference type="NCBIfam" id="TIGR00254">
    <property type="entry name" value="GGDEF"/>
    <property type="match status" value="1"/>
</dbReference>
<keyword evidence="1" id="KW-0472">Membrane</keyword>
<dbReference type="EMBL" id="FOMB01000005">
    <property type="protein sequence ID" value="SFC47098.1"/>
    <property type="molecule type" value="Genomic_DNA"/>
</dbReference>
<dbReference type="STRING" id="728005.SAMN04488059_105186"/>
<dbReference type="InterPro" id="IPR043128">
    <property type="entry name" value="Rev_trsase/Diguanyl_cyclase"/>
</dbReference>
<evidence type="ECO:0000259" key="2">
    <source>
        <dbReference type="PROSITE" id="PS50883"/>
    </source>
</evidence>
<dbReference type="Pfam" id="PF00990">
    <property type="entry name" value="GGDEF"/>
    <property type="match status" value="1"/>
</dbReference>
<gene>
    <name evidence="4" type="ORF">SAMN04488059_105186</name>
</gene>
<dbReference type="GO" id="GO:0003824">
    <property type="term" value="F:catalytic activity"/>
    <property type="evidence" value="ECO:0007669"/>
    <property type="project" value="UniProtKB-ARBA"/>
</dbReference>
<evidence type="ECO:0000259" key="3">
    <source>
        <dbReference type="PROSITE" id="PS50887"/>
    </source>
</evidence>
<dbReference type="PROSITE" id="PS50883">
    <property type="entry name" value="EAL"/>
    <property type="match status" value="1"/>
</dbReference>
<dbReference type="Proteomes" id="UP000182258">
    <property type="component" value="Unassembled WGS sequence"/>
</dbReference>
<accession>A0A1I1JKK5</accession>
<dbReference type="InterPro" id="IPR000160">
    <property type="entry name" value="GGDEF_dom"/>
</dbReference>
<name>A0A1I1JKK5_9HYPH</name>
<sequence length="734" mass="80852">MSTPTSAAHRVSFHIVWISVALGSLIAIALVLCASWMAREIDTAALNEQRSAVRTYIENAGRRIQLDQSTAASRADGVFYSAHGRFAWVPKGMADWVSAEFNHDRVYIFYLDGFVLQASAHGQLTTSEIDLTDRQAVASLVNQVRISLATPAIDQASSAACCFGIRRLEDGSVALISVRPLNSFTSADDFDRNPLLLASVVLFNDQALMAISQSLGLAGLRTTNVIRSAANVALLDDQNRPLAYVQWSLPAPAAKLIRQVALPAIMSLIVIGGCLFFLMAWLRRTSVRLENSQTQASFLAMHDTLTGAANRSLFDQRLREALHYRTLAETKILLIFIDLDRFKEVNDTYGHAAGDDLLREVGRRLLVELPEEATLARLGGDEFAIVQPGIVSDGHARWICQRLVQALSDPIALPAGQMNITVSVGFAVETPSTISSEELARRADVALYFSKTAGRNQCTLYQHAMDADRKERLTLQIELRNALLQDQLNLAYQPIFSATSGEIAGAEALLRWQHPVRGFVSPEFFVGLAEEIGLINELGMWVLRQACLLAKQINLPWIAVNLSPVQFQRAELADEILHALHNIGFAAERLELEITEGVLLQDSAQVQMTLSRLRAAGVRISIDDFGAGYASISYLRNYKIDKIKIDRSFIKELNEDPTLVHVVRAMVDMGRAMGLSVTAEGVEEDAQRRQLTEMGCTHLQGYLLSRPISAQALSQLSGEFENTPSVKPVSSRRD</sequence>
<dbReference type="SMART" id="SM00052">
    <property type="entry name" value="EAL"/>
    <property type="match status" value="1"/>
</dbReference>
<dbReference type="InterPro" id="IPR029787">
    <property type="entry name" value="Nucleotide_cyclase"/>
</dbReference>
<dbReference type="InterPro" id="IPR035919">
    <property type="entry name" value="EAL_sf"/>
</dbReference>
<evidence type="ECO:0000313" key="5">
    <source>
        <dbReference type="Proteomes" id="UP000182258"/>
    </source>
</evidence>
<dbReference type="Gene3D" id="3.20.20.450">
    <property type="entry name" value="EAL domain"/>
    <property type="match status" value="1"/>
</dbReference>
<feature type="transmembrane region" description="Helical" evidence="1">
    <location>
        <begin position="15"/>
        <end position="38"/>
    </location>
</feature>
<dbReference type="Pfam" id="PF00563">
    <property type="entry name" value="EAL"/>
    <property type="match status" value="1"/>
</dbReference>
<dbReference type="FunFam" id="3.30.70.270:FF:000001">
    <property type="entry name" value="Diguanylate cyclase domain protein"/>
    <property type="match status" value="1"/>
</dbReference>
<dbReference type="InterPro" id="IPR052155">
    <property type="entry name" value="Biofilm_reg_signaling"/>
</dbReference>
<dbReference type="Gene3D" id="3.30.70.270">
    <property type="match status" value="1"/>
</dbReference>
<dbReference type="PROSITE" id="PS50887">
    <property type="entry name" value="GGDEF"/>
    <property type="match status" value="1"/>
</dbReference>
<dbReference type="CDD" id="cd01948">
    <property type="entry name" value="EAL"/>
    <property type="match status" value="1"/>
</dbReference>
<feature type="transmembrane region" description="Helical" evidence="1">
    <location>
        <begin position="260"/>
        <end position="282"/>
    </location>
</feature>
<dbReference type="PANTHER" id="PTHR44757">
    <property type="entry name" value="DIGUANYLATE CYCLASE DGCP"/>
    <property type="match status" value="1"/>
</dbReference>
<dbReference type="OrthoDB" id="9814202at2"/>